<organism evidence="2 3">
    <name type="scientific">Bacteroides pyogenes F0041</name>
    <dbReference type="NCBI Taxonomy" id="1321819"/>
    <lineage>
        <taxon>Bacteria</taxon>
        <taxon>Pseudomonadati</taxon>
        <taxon>Bacteroidota</taxon>
        <taxon>Bacteroidia</taxon>
        <taxon>Bacteroidales</taxon>
        <taxon>Bacteroidaceae</taxon>
        <taxon>Bacteroides</taxon>
    </lineage>
</organism>
<comment type="caution">
    <text evidence="2">The sequence shown here is derived from an EMBL/GenBank/DDBJ whole genome shotgun (WGS) entry which is preliminary data.</text>
</comment>
<feature type="region of interest" description="Disordered" evidence="1">
    <location>
        <begin position="1"/>
        <end position="20"/>
    </location>
</feature>
<sequence length="83" mass="9392">MMMFCNHRQPMENPSPQEQGLQHCFKSADKESLKSTILDVNLQNSIFPGSTLSQGYVSLLGAVQRDDPILSQFTKRRTGIHKK</sequence>
<evidence type="ECO:0000313" key="2">
    <source>
        <dbReference type="EMBL" id="ERI88583.1"/>
    </source>
</evidence>
<dbReference type="EMBL" id="AWSV01000031">
    <property type="protein sequence ID" value="ERI88583.1"/>
    <property type="molecule type" value="Genomic_DNA"/>
</dbReference>
<dbReference type="AlphaFoldDB" id="U2CWY6"/>
<gene>
    <name evidence="2" type="ORF">HMPREF1981_00475</name>
</gene>
<accession>U2CWY6</accession>
<name>U2CWY6_9BACE</name>
<dbReference type="Proteomes" id="UP000016496">
    <property type="component" value="Unassembled WGS sequence"/>
</dbReference>
<evidence type="ECO:0000313" key="3">
    <source>
        <dbReference type="Proteomes" id="UP000016496"/>
    </source>
</evidence>
<dbReference type="HOGENOM" id="CLU_2535662_0_0_10"/>
<evidence type="ECO:0000256" key="1">
    <source>
        <dbReference type="SAM" id="MobiDB-lite"/>
    </source>
</evidence>
<protein>
    <submittedName>
        <fullName evidence="2">Uncharacterized protein</fullName>
    </submittedName>
</protein>
<proteinExistence type="predicted"/>
<reference evidence="2 3" key="1">
    <citation type="submission" date="2013-08" db="EMBL/GenBank/DDBJ databases">
        <authorList>
            <person name="Weinstock G."/>
            <person name="Sodergren E."/>
            <person name="Wylie T."/>
            <person name="Fulton L."/>
            <person name="Fulton R."/>
            <person name="Fronick C."/>
            <person name="O'Laughlin M."/>
            <person name="Godfrey J."/>
            <person name="Miner T."/>
            <person name="Herter B."/>
            <person name="Appelbaum E."/>
            <person name="Cordes M."/>
            <person name="Lek S."/>
            <person name="Wollam A."/>
            <person name="Pepin K.H."/>
            <person name="Palsikar V.B."/>
            <person name="Mitreva M."/>
            <person name="Wilson R.K."/>
        </authorList>
    </citation>
    <scope>NUCLEOTIDE SEQUENCE [LARGE SCALE GENOMIC DNA]</scope>
    <source>
        <strain evidence="2 3">F0041</strain>
    </source>
</reference>